<feature type="region of interest" description="Disordered" evidence="1">
    <location>
        <begin position="46"/>
        <end position="94"/>
    </location>
</feature>
<evidence type="ECO:0000313" key="2">
    <source>
        <dbReference type="EMBL" id="PJZ29800.1"/>
    </source>
</evidence>
<proteinExistence type="predicted"/>
<reference evidence="2 3" key="1">
    <citation type="submission" date="2017-07" db="EMBL/GenBank/DDBJ databases">
        <title>Leptospira spp. isolated from tropical soils.</title>
        <authorList>
            <person name="Thibeaux R."/>
            <person name="Iraola G."/>
            <person name="Ferres I."/>
            <person name="Bierque E."/>
            <person name="Girault D."/>
            <person name="Soupe-Gilbert M.-E."/>
            <person name="Picardeau M."/>
            <person name="Goarant C."/>
        </authorList>
    </citation>
    <scope>NUCLEOTIDE SEQUENCE [LARGE SCALE GENOMIC DNA]</scope>
    <source>
        <strain evidence="2 3">JW2-C-B1</strain>
    </source>
</reference>
<sequence>MQTNQIQTTKEENARSKSNKHQKQKTNFRNAVILCKVRKIKNKQMFIKSTRARAMRPDQPSPAEIKTNSTQLNSTQLNSTQLNSTQLNSTVQTK</sequence>
<accession>A0ABX4N9A9</accession>
<gene>
    <name evidence="2" type="ORF">CH378_11030</name>
</gene>
<evidence type="ECO:0000256" key="1">
    <source>
        <dbReference type="SAM" id="MobiDB-lite"/>
    </source>
</evidence>
<organism evidence="2 3">
    <name type="scientific">Leptospira kmetyi</name>
    <dbReference type="NCBI Taxonomy" id="408139"/>
    <lineage>
        <taxon>Bacteria</taxon>
        <taxon>Pseudomonadati</taxon>
        <taxon>Spirochaetota</taxon>
        <taxon>Spirochaetia</taxon>
        <taxon>Leptospirales</taxon>
        <taxon>Leptospiraceae</taxon>
        <taxon>Leptospira</taxon>
    </lineage>
</organism>
<feature type="region of interest" description="Disordered" evidence="1">
    <location>
        <begin position="1"/>
        <end position="29"/>
    </location>
</feature>
<comment type="caution">
    <text evidence="2">The sequence shown here is derived from an EMBL/GenBank/DDBJ whole genome shotgun (WGS) entry which is preliminary data.</text>
</comment>
<dbReference type="Proteomes" id="UP000231919">
    <property type="component" value="Unassembled WGS sequence"/>
</dbReference>
<name>A0ABX4N9A9_9LEPT</name>
<protein>
    <submittedName>
        <fullName evidence="2">Uncharacterized protein</fullName>
    </submittedName>
</protein>
<feature type="compositionally biased region" description="Polar residues" evidence="1">
    <location>
        <begin position="66"/>
        <end position="94"/>
    </location>
</feature>
<evidence type="ECO:0000313" key="3">
    <source>
        <dbReference type="Proteomes" id="UP000231919"/>
    </source>
</evidence>
<keyword evidence="3" id="KW-1185">Reference proteome</keyword>
<feature type="compositionally biased region" description="Basic residues" evidence="1">
    <location>
        <begin position="17"/>
        <end position="26"/>
    </location>
</feature>
<dbReference type="EMBL" id="NPDP01000017">
    <property type="protein sequence ID" value="PJZ29800.1"/>
    <property type="molecule type" value="Genomic_DNA"/>
</dbReference>